<dbReference type="SMART" id="SM00861">
    <property type="entry name" value="Transket_pyr"/>
    <property type="match status" value="1"/>
</dbReference>
<dbReference type="PANTHER" id="PTHR43257:SF2">
    <property type="entry name" value="PYRUVATE DEHYDROGENASE E1 COMPONENT SUBUNIT BETA"/>
    <property type="match status" value="1"/>
</dbReference>
<keyword evidence="6" id="KW-1185">Reference proteome</keyword>
<evidence type="ECO:0000256" key="2">
    <source>
        <dbReference type="ARBA" id="ARBA00023002"/>
    </source>
</evidence>
<dbReference type="SUPFAM" id="SSF52518">
    <property type="entry name" value="Thiamin diphosphate-binding fold (THDP-binding)"/>
    <property type="match status" value="1"/>
</dbReference>
<dbReference type="Gene3D" id="3.40.50.970">
    <property type="match status" value="1"/>
</dbReference>
<dbReference type="Gene3D" id="3.40.50.920">
    <property type="match status" value="1"/>
</dbReference>
<reference evidence="5" key="1">
    <citation type="journal article" date="2019" name="PLoS Negl. Trop. Dis.">
        <title>Revisiting the worldwide diversity of Leptospira species in the environment.</title>
        <authorList>
            <person name="Vincent A.T."/>
            <person name="Schiettekatte O."/>
            <person name="Bourhy P."/>
            <person name="Veyrier F.J."/>
            <person name="Picardeau M."/>
        </authorList>
    </citation>
    <scope>NUCLEOTIDE SEQUENCE [LARGE SCALE GENOMIC DNA]</scope>
    <source>
        <strain evidence="5">SCS5</strain>
    </source>
</reference>
<dbReference type="Pfam" id="PF02779">
    <property type="entry name" value="Transket_pyr"/>
    <property type="match status" value="1"/>
</dbReference>
<dbReference type="Proteomes" id="UP000297855">
    <property type="component" value="Unassembled WGS sequence"/>
</dbReference>
<dbReference type="GO" id="GO:0016491">
    <property type="term" value="F:oxidoreductase activity"/>
    <property type="evidence" value="ECO:0007669"/>
    <property type="project" value="UniProtKB-KW"/>
</dbReference>
<protein>
    <submittedName>
        <fullName evidence="5">Alpha-ketoacid dehydrogenase subunit beta</fullName>
    </submittedName>
</protein>
<gene>
    <name evidence="5" type="ORF">EHO61_12620</name>
</gene>
<dbReference type="InterPro" id="IPR009014">
    <property type="entry name" value="Transketo_C/PFOR_II"/>
</dbReference>
<dbReference type="RefSeq" id="WP_135813941.1">
    <property type="nucleotide sequence ID" value="NZ_RQEV01000012.1"/>
</dbReference>
<evidence type="ECO:0000313" key="6">
    <source>
        <dbReference type="Proteomes" id="UP000297855"/>
    </source>
</evidence>
<name>A0A4R9GM20_9LEPT</name>
<evidence type="ECO:0000259" key="4">
    <source>
        <dbReference type="SMART" id="SM00861"/>
    </source>
</evidence>
<evidence type="ECO:0000256" key="1">
    <source>
        <dbReference type="ARBA" id="ARBA00001964"/>
    </source>
</evidence>
<dbReference type="InterPro" id="IPR033248">
    <property type="entry name" value="Transketolase_C"/>
</dbReference>
<proteinExistence type="predicted"/>
<dbReference type="InterPro" id="IPR005475">
    <property type="entry name" value="Transketolase-like_Pyr-bd"/>
</dbReference>
<feature type="domain" description="Transketolase-like pyrimidine-binding" evidence="4">
    <location>
        <begin position="5"/>
        <end position="180"/>
    </location>
</feature>
<comment type="cofactor">
    <cofactor evidence="1">
        <name>thiamine diphosphate</name>
        <dbReference type="ChEBI" id="CHEBI:58937"/>
    </cofactor>
</comment>
<dbReference type="InterPro" id="IPR029061">
    <property type="entry name" value="THDP-binding"/>
</dbReference>
<comment type="caution">
    <text evidence="5">The sequence shown here is derived from an EMBL/GenBank/DDBJ whole genome shotgun (WGS) entry which is preliminary data.</text>
</comment>
<evidence type="ECO:0000256" key="3">
    <source>
        <dbReference type="ARBA" id="ARBA00023052"/>
    </source>
</evidence>
<organism evidence="5 6">
    <name type="scientific">Leptospira fluminis</name>
    <dbReference type="NCBI Taxonomy" id="2484979"/>
    <lineage>
        <taxon>Bacteria</taxon>
        <taxon>Pseudomonadati</taxon>
        <taxon>Spirochaetota</taxon>
        <taxon>Spirochaetia</taxon>
        <taxon>Leptospirales</taxon>
        <taxon>Leptospiraceae</taxon>
        <taxon>Leptospira</taxon>
    </lineage>
</organism>
<dbReference type="Pfam" id="PF02780">
    <property type="entry name" value="Transketolase_C"/>
    <property type="match status" value="1"/>
</dbReference>
<sequence>MKRQIPFAKAINEAIHLAMEKNGSVICFGLGANDPKRIFGTTEGLVERFGEERVFDMPTSENGMTGVGVGASLNGIRPIMIHQRLDFFLYAMDQVVNSAAKWYFMFGLKKSAPITIRLIIGHGWGQGPTHSQNLQSWFAHIPGLKVVMPTSADDAKGLLLSSVADENPVIFLEHRWLHNVQSDVPEGYYETPIGKARIVREGKDITIVSYSYMTMEAIHAAKILEKYGISCEIVDLRTIRPLDWDTVFTSVGKTGKLLALDSSSPFASVASEVVSRVCLDMFGALKSAPLRLTQPDFASPSSFGLTKYYYRGAKEIAIEAAKTFGVTVSAEDLEGLEKKPHDVPGDWFKGPF</sequence>
<keyword evidence="3" id="KW-0786">Thiamine pyrophosphate</keyword>
<dbReference type="PANTHER" id="PTHR43257">
    <property type="entry name" value="PYRUVATE DEHYDROGENASE E1 COMPONENT BETA SUBUNIT"/>
    <property type="match status" value="1"/>
</dbReference>
<dbReference type="EMBL" id="RQEV01000012">
    <property type="protein sequence ID" value="TGK17252.1"/>
    <property type="molecule type" value="Genomic_DNA"/>
</dbReference>
<evidence type="ECO:0000313" key="5">
    <source>
        <dbReference type="EMBL" id="TGK17252.1"/>
    </source>
</evidence>
<dbReference type="OrthoDB" id="8732661at2"/>
<dbReference type="SUPFAM" id="SSF52922">
    <property type="entry name" value="TK C-terminal domain-like"/>
    <property type="match status" value="1"/>
</dbReference>
<dbReference type="CDD" id="cd07036">
    <property type="entry name" value="TPP_PYR_E1-PDHc-beta_like"/>
    <property type="match status" value="1"/>
</dbReference>
<accession>A0A4R9GM20</accession>
<dbReference type="AlphaFoldDB" id="A0A4R9GM20"/>
<keyword evidence="2" id="KW-0560">Oxidoreductase</keyword>